<dbReference type="EMBL" id="NJGE01000033">
    <property type="protein sequence ID" value="PIT67968.1"/>
    <property type="molecule type" value="Genomic_DNA"/>
</dbReference>
<evidence type="ECO:0000313" key="1">
    <source>
        <dbReference type="EMBL" id="PIT67968.1"/>
    </source>
</evidence>
<protein>
    <submittedName>
        <fullName evidence="1">Uncharacterized protein</fullName>
    </submittedName>
</protein>
<reference evidence="1 2" key="1">
    <citation type="submission" date="2017-06" db="EMBL/GenBank/DDBJ databases">
        <title>Draft genome of Bartonella tribocorum strain L103, isolated from a rodent in Laos.</title>
        <authorList>
            <person name="Hadjadj L."/>
            <person name="Jiyipong T."/>
            <person name="Morand S."/>
            <person name="Diene S.M."/>
            <person name="Rolain J.-M."/>
        </authorList>
    </citation>
    <scope>NUCLEOTIDE SEQUENCE [LARGE SCALE GENOMIC DNA]</scope>
    <source>
        <strain evidence="1 2">L103</strain>
    </source>
</reference>
<proteinExistence type="predicted"/>
<gene>
    <name evidence="1" type="ORF">CER18_08795</name>
</gene>
<dbReference type="AlphaFoldDB" id="A0A2N9Y8D5"/>
<sequence>MASEIHQCSADKVLLELLGCLQTVVGANLCSLRCWEGSQRICLILLKSLNGRNGAVSFFKMDALFVRAGW</sequence>
<name>A0A2N9Y8D5_9HYPH</name>
<accession>A0A2N9Y8D5</accession>
<dbReference type="Proteomes" id="UP000229839">
    <property type="component" value="Unassembled WGS sequence"/>
</dbReference>
<organism evidence="1 2">
    <name type="scientific">Bartonella tribocorum</name>
    <dbReference type="NCBI Taxonomy" id="85701"/>
    <lineage>
        <taxon>Bacteria</taxon>
        <taxon>Pseudomonadati</taxon>
        <taxon>Pseudomonadota</taxon>
        <taxon>Alphaproteobacteria</taxon>
        <taxon>Hyphomicrobiales</taxon>
        <taxon>Bartonellaceae</taxon>
        <taxon>Bartonella</taxon>
    </lineage>
</organism>
<evidence type="ECO:0000313" key="2">
    <source>
        <dbReference type="Proteomes" id="UP000229839"/>
    </source>
</evidence>
<comment type="caution">
    <text evidence="1">The sequence shown here is derived from an EMBL/GenBank/DDBJ whole genome shotgun (WGS) entry which is preliminary data.</text>
</comment>